<evidence type="ECO:0000313" key="1">
    <source>
        <dbReference type="EMBL" id="CAK9074813.1"/>
    </source>
</evidence>
<organism evidence="1 2">
    <name type="scientific">Durusdinium trenchii</name>
    <dbReference type="NCBI Taxonomy" id="1381693"/>
    <lineage>
        <taxon>Eukaryota</taxon>
        <taxon>Sar</taxon>
        <taxon>Alveolata</taxon>
        <taxon>Dinophyceae</taxon>
        <taxon>Suessiales</taxon>
        <taxon>Symbiodiniaceae</taxon>
        <taxon>Durusdinium</taxon>
    </lineage>
</organism>
<sequence length="466" mass="48229">MAMALPAASNQVLIFSCASCSSSGSPGAYLATSCSISQGFPGFTKTSGVDPEVDANGAVNTESAFLQQSGSYWTITLDTSLLTQGSYYVLCADMDGGPTSGQPDSNPLKIGETVEVYITSIQSLQTDVILAALNQHISFTCQSCDATTEMYLADACDTSAYGSVVAITGSRTASVAIESGVFPAWEVVLDASTLAGGRDYRLCVDQDGNKTVQRGGDAQLSVTVSGLLFVSESSVLPGPSQVLSLQCSALGGCTSGTSKLYLAKSCDTTISTGIVSASGEDYSSSFVMTGSGTNFFATVNTSRLQPGRHYKVCADIDGVGDLRMVDSLQEVYISPVFAGHPKLEGPWPSVLRASGQALSFNCPSCSNVSEGWLGEDCGNATDPNILRTPSFSLQGEGSSWVLPIDATPLTSGESYYLCLDLDGDGVDLRPGNALSTLIYVSAVNSVQPAFVDGASGQTVHVGCLEG</sequence>
<evidence type="ECO:0000313" key="2">
    <source>
        <dbReference type="Proteomes" id="UP001642484"/>
    </source>
</evidence>
<dbReference type="EMBL" id="CAXAMN010023041">
    <property type="protein sequence ID" value="CAK9074813.1"/>
    <property type="molecule type" value="Genomic_DNA"/>
</dbReference>
<dbReference type="Proteomes" id="UP001642484">
    <property type="component" value="Unassembled WGS sequence"/>
</dbReference>
<protein>
    <submittedName>
        <fullName evidence="1">Uncharacterized protein</fullName>
    </submittedName>
</protein>
<name>A0ABP0PGZ0_9DINO</name>
<accession>A0ABP0PGZ0</accession>
<feature type="non-terminal residue" evidence="1">
    <location>
        <position position="466"/>
    </location>
</feature>
<comment type="caution">
    <text evidence="1">The sequence shown here is derived from an EMBL/GenBank/DDBJ whole genome shotgun (WGS) entry which is preliminary data.</text>
</comment>
<proteinExistence type="predicted"/>
<keyword evidence="2" id="KW-1185">Reference proteome</keyword>
<reference evidence="1 2" key="1">
    <citation type="submission" date="2024-02" db="EMBL/GenBank/DDBJ databases">
        <authorList>
            <person name="Chen Y."/>
            <person name="Shah S."/>
            <person name="Dougan E. K."/>
            <person name="Thang M."/>
            <person name="Chan C."/>
        </authorList>
    </citation>
    <scope>NUCLEOTIDE SEQUENCE [LARGE SCALE GENOMIC DNA]</scope>
</reference>
<gene>
    <name evidence="1" type="ORF">CCMP2556_LOCUS36845</name>
</gene>